<evidence type="ECO:0000313" key="1">
    <source>
        <dbReference type="EMBL" id="KAJ6321789.1"/>
    </source>
</evidence>
<protein>
    <submittedName>
        <fullName evidence="1">Uncharacterized protein</fullName>
    </submittedName>
</protein>
<proteinExistence type="predicted"/>
<name>A0ABQ9A2H9_9ROSI</name>
<accession>A0ABQ9A2H9</accession>
<organism evidence="1 2">
    <name type="scientific">Salix suchowensis</name>
    <dbReference type="NCBI Taxonomy" id="1278906"/>
    <lineage>
        <taxon>Eukaryota</taxon>
        <taxon>Viridiplantae</taxon>
        <taxon>Streptophyta</taxon>
        <taxon>Embryophyta</taxon>
        <taxon>Tracheophyta</taxon>
        <taxon>Spermatophyta</taxon>
        <taxon>Magnoliopsida</taxon>
        <taxon>eudicotyledons</taxon>
        <taxon>Gunneridae</taxon>
        <taxon>Pentapetalae</taxon>
        <taxon>rosids</taxon>
        <taxon>fabids</taxon>
        <taxon>Malpighiales</taxon>
        <taxon>Salicaceae</taxon>
        <taxon>Saliceae</taxon>
        <taxon>Salix</taxon>
    </lineage>
</organism>
<keyword evidence="2" id="KW-1185">Reference proteome</keyword>
<reference evidence="1" key="1">
    <citation type="submission" date="2022-10" db="EMBL/GenBank/DDBJ databases">
        <authorList>
            <person name="Hyden B.L."/>
            <person name="Feng K."/>
            <person name="Yates T."/>
            <person name="Jawdy S."/>
            <person name="Smart L.B."/>
            <person name="Muchero W."/>
        </authorList>
    </citation>
    <scope>NUCLEOTIDE SEQUENCE</scope>
    <source>
        <tissue evidence="1">Shoot tip</tissue>
    </source>
</reference>
<sequence length="60" mass="6981">MAKKPVVLTGPVWTHGVLSMRKGFCLYDCISFFSKACKFLPFPPQKRWNYNFHCESVLLL</sequence>
<reference evidence="1" key="2">
    <citation type="journal article" date="2023" name="Int. J. Mol. Sci.">
        <title>De Novo Assembly and Annotation of 11 Diverse Shrub Willow (Salix) Genomes Reveals Novel Gene Organization in Sex-Linked Regions.</title>
        <authorList>
            <person name="Hyden B."/>
            <person name="Feng K."/>
            <person name="Yates T.B."/>
            <person name="Jawdy S."/>
            <person name="Cereghino C."/>
            <person name="Smart L.B."/>
            <person name="Muchero W."/>
        </authorList>
    </citation>
    <scope>NUCLEOTIDE SEQUENCE</scope>
    <source>
        <tissue evidence="1">Shoot tip</tissue>
    </source>
</reference>
<dbReference type="EMBL" id="JAPFFI010000023">
    <property type="protein sequence ID" value="KAJ6321789.1"/>
    <property type="molecule type" value="Genomic_DNA"/>
</dbReference>
<gene>
    <name evidence="1" type="ORF">OIU77_011797</name>
</gene>
<dbReference type="Proteomes" id="UP001141253">
    <property type="component" value="Chromosome 8"/>
</dbReference>
<comment type="caution">
    <text evidence="1">The sequence shown here is derived from an EMBL/GenBank/DDBJ whole genome shotgun (WGS) entry which is preliminary data.</text>
</comment>
<evidence type="ECO:0000313" key="2">
    <source>
        <dbReference type="Proteomes" id="UP001141253"/>
    </source>
</evidence>